<accession>A0A2A6Z7Q1</accession>
<dbReference type="AlphaFoldDB" id="A0A2A6Z7Q1"/>
<protein>
    <submittedName>
        <fullName evidence="1">Uncharacterized protein</fullName>
    </submittedName>
</protein>
<sequence length="122" mass="14289">MNRRLVYTIKRPGDKKPTGLALNCHLWHGAFRYFDMEHGHEIPGKVTEDGEDAFTFTSEGYAPGAWRFEKLTIERFRRETYKIVEGGNYIAQVIRSTVDLHEWYRKRYGEAAGLCYPRINSE</sequence>
<name>A0A2A6Z7Q1_9FIRM</name>
<comment type="caution">
    <text evidence="1">The sequence shown here is derived from an EMBL/GenBank/DDBJ whole genome shotgun (WGS) entry which is preliminary data.</text>
</comment>
<reference evidence="1 2" key="1">
    <citation type="journal article" date="2017" name="Front. Microbiol.">
        <title>New Insights into the Diversity of the Genus Faecalibacterium.</title>
        <authorList>
            <person name="Benevides L."/>
            <person name="Burman S."/>
            <person name="Martin R."/>
            <person name="Robert V."/>
            <person name="Thomas M."/>
            <person name="Miquel S."/>
            <person name="Chain F."/>
            <person name="Sokol H."/>
            <person name="Bermudez-Humaran L.G."/>
            <person name="Morrison M."/>
            <person name="Langella P."/>
            <person name="Azevedo V.A."/>
            <person name="Chatel J.M."/>
            <person name="Soares S."/>
        </authorList>
    </citation>
    <scope>NUCLEOTIDE SEQUENCE [LARGE SCALE GENOMIC DNA]</scope>
    <source>
        <strain evidence="2">CNCM I-4540</strain>
    </source>
</reference>
<dbReference type="EMBL" id="NMTQ01000037">
    <property type="protein sequence ID" value="PDX57389.1"/>
    <property type="molecule type" value="Genomic_DNA"/>
</dbReference>
<dbReference type="Proteomes" id="UP000220752">
    <property type="component" value="Unassembled WGS sequence"/>
</dbReference>
<gene>
    <name evidence="1" type="ORF">CGS46_12760</name>
</gene>
<evidence type="ECO:0000313" key="1">
    <source>
        <dbReference type="EMBL" id="PDX57389.1"/>
    </source>
</evidence>
<keyword evidence="2" id="KW-1185">Reference proteome</keyword>
<evidence type="ECO:0000313" key="2">
    <source>
        <dbReference type="Proteomes" id="UP000220752"/>
    </source>
</evidence>
<organism evidence="1 2">
    <name type="scientific">Faecalibacterium langellae</name>
    <dbReference type="NCBI Taxonomy" id="3435293"/>
    <lineage>
        <taxon>Bacteria</taxon>
        <taxon>Bacillati</taxon>
        <taxon>Bacillota</taxon>
        <taxon>Clostridia</taxon>
        <taxon>Eubacteriales</taxon>
        <taxon>Oscillospiraceae</taxon>
        <taxon>Faecalibacterium</taxon>
    </lineage>
</organism>
<proteinExistence type="predicted"/>